<accession>A0A0J7IGQ9</accession>
<reference evidence="3 4" key="1">
    <citation type="journal article" date="2013" name="Int. J. Syst. Evol. Microbiol.">
        <title>Chryseobacterium angstadtii sp. nov., isolated from a newt tank.</title>
        <authorList>
            <person name="Kirk K.E."/>
            <person name="Hoffman J.A."/>
            <person name="Smith K.A."/>
            <person name="Strahan B.L."/>
            <person name="Failor K.C."/>
            <person name="Krebs J.E."/>
            <person name="Gale A.N."/>
            <person name="Do T.D."/>
            <person name="Sontag T.C."/>
            <person name="Batties A.M."/>
            <person name="Mistiszyn K."/>
            <person name="Newman J.D."/>
        </authorList>
    </citation>
    <scope>NUCLEOTIDE SEQUENCE [LARGE SCALE GENOMIC DNA]</scope>
    <source>
        <strain evidence="3 4">KM</strain>
    </source>
</reference>
<dbReference type="Gene3D" id="3.40.50.2300">
    <property type="match status" value="1"/>
</dbReference>
<dbReference type="SUPFAM" id="SSF52788">
    <property type="entry name" value="Phosphotyrosine protein phosphatases I"/>
    <property type="match status" value="1"/>
</dbReference>
<dbReference type="GO" id="GO:0046685">
    <property type="term" value="P:response to arsenic-containing substance"/>
    <property type="evidence" value="ECO:0007669"/>
    <property type="project" value="UniProtKB-KW"/>
</dbReference>
<dbReference type="STRING" id="558151.ACM46_06795"/>
<dbReference type="AlphaFoldDB" id="A0A0J7IGQ9"/>
<dbReference type="InterPro" id="IPR023485">
    <property type="entry name" value="Ptyr_pPase"/>
</dbReference>
<sequence length="138" mass="15808">MKKKILVLCTGNSCRSQIAEGYLRYFAGDRAEVYSAGIEIHGLNPKAVQTMKDDGIDISGQTSNSIDEYEDMEFDMVITVCDHAKESCPYFPFKTNIFHQNFQDPSKFVGTEDEVNQEFAKTRNQIKSYCKKLIEEKR</sequence>
<evidence type="ECO:0000256" key="1">
    <source>
        <dbReference type="ARBA" id="ARBA00022849"/>
    </source>
</evidence>
<dbReference type="Pfam" id="PF01451">
    <property type="entry name" value="LMWPc"/>
    <property type="match status" value="1"/>
</dbReference>
<keyword evidence="1" id="KW-0059">Arsenical resistance</keyword>
<dbReference type="Proteomes" id="UP000036261">
    <property type="component" value="Unassembled WGS sequence"/>
</dbReference>
<dbReference type="RefSeq" id="WP_048505880.1">
    <property type="nucleotide sequence ID" value="NZ_LFND01000002.1"/>
</dbReference>
<evidence type="ECO:0000259" key="2">
    <source>
        <dbReference type="SMART" id="SM00226"/>
    </source>
</evidence>
<dbReference type="SMART" id="SM00226">
    <property type="entry name" value="LMWPc"/>
    <property type="match status" value="1"/>
</dbReference>
<dbReference type="OrthoDB" id="9799096at2"/>
<protein>
    <submittedName>
        <fullName evidence="3">Protein tyrosine phosphatase</fullName>
    </submittedName>
</protein>
<keyword evidence="4" id="KW-1185">Reference proteome</keyword>
<dbReference type="CDD" id="cd16345">
    <property type="entry name" value="LMWP_ArsC"/>
    <property type="match status" value="1"/>
</dbReference>
<dbReference type="PATRIC" id="fig|558151.6.peg.1423"/>
<dbReference type="InterPro" id="IPR036196">
    <property type="entry name" value="Ptyr_pPase_sf"/>
</dbReference>
<dbReference type="EMBL" id="LFND01000002">
    <property type="protein sequence ID" value="KMQ65583.1"/>
    <property type="molecule type" value="Genomic_DNA"/>
</dbReference>
<comment type="caution">
    <text evidence="3">The sequence shown here is derived from an EMBL/GenBank/DDBJ whole genome shotgun (WGS) entry which is preliminary data.</text>
</comment>
<feature type="domain" description="Phosphotyrosine protein phosphatase I" evidence="2">
    <location>
        <begin position="3"/>
        <end position="136"/>
    </location>
</feature>
<gene>
    <name evidence="3" type="ORF">ACM46_06795</name>
</gene>
<dbReference type="PANTHER" id="PTHR43428">
    <property type="entry name" value="ARSENATE REDUCTASE"/>
    <property type="match status" value="1"/>
</dbReference>
<evidence type="ECO:0000313" key="3">
    <source>
        <dbReference type="EMBL" id="KMQ65583.1"/>
    </source>
</evidence>
<proteinExistence type="predicted"/>
<name>A0A0J7IGQ9_9FLAO</name>
<organism evidence="3 4">
    <name type="scientific">Chryseobacterium angstadtii</name>
    <dbReference type="NCBI Taxonomy" id="558151"/>
    <lineage>
        <taxon>Bacteria</taxon>
        <taxon>Pseudomonadati</taxon>
        <taxon>Bacteroidota</taxon>
        <taxon>Flavobacteriia</taxon>
        <taxon>Flavobacteriales</taxon>
        <taxon>Weeksellaceae</taxon>
        <taxon>Chryseobacterium group</taxon>
        <taxon>Chryseobacterium</taxon>
    </lineage>
</organism>
<dbReference type="PANTHER" id="PTHR43428:SF1">
    <property type="entry name" value="ARSENATE REDUCTASE"/>
    <property type="match status" value="1"/>
</dbReference>
<evidence type="ECO:0000313" key="4">
    <source>
        <dbReference type="Proteomes" id="UP000036261"/>
    </source>
</evidence>